<organism evidence="1 2">
    <name type="scientific">Romanomermis culicivorax</name>
    <name type="common">Nematode worm</name>
    <dbReference type="NCBI Taxonomy" id="13658"/>
    <lineage>
        <taxon>Eukaryota</taxon>
        <taxon>Metazoa</taxon>
        <taxon>Ecdysozoa</taxon>
        <taxon>Nematoda</taxon>
        <taxon>Enoplea</taxon>
        <taxon>Dorylaimia</taxon>
        <taxon>Mermithida</taxon>
        <taxon>Mermithoidea</taxon>
        <taxon>Mermithidae</taxon>
        <taxon>Romanomermis</taxon>
    </lineage>
</organism>
<dbReference type="AlphaFoldDB" id="A0A915KV23"/>
<proteinExistence type="predicted"/>
<protein>
    <submittedName>
        <fullName evidence="2">Uncharacterized protein</fullName>
    </submittedName>
</protein>
<accession>A0A915KV23</accession>
<reference evidence="2" key="1">
    <citation type="submission" date="2022-11" db="UniProtKB">
        <authorList>
            <consortium name="WormBaseParasite"/>
        </authorList>
    </citation>
    <scope>IDENTIFICATION</scope>
</reference>
<sequence length="105" mass="11866">MPPNMQMESKSMAENNNVCLFSGRFCTTALICSLNPRSNILSASSSTVDIEACVKQKNMELSRLLKFKDQMDKQSTLSRFIVQKKMDNTDLRPEEIDEAVVQMIA</sequence>
<evidence type="ECO:0000313" key="2">
    <source>
        <dbReference type="WBParaSite" id="nRc.2.0.1.t41419-RA"/>
    </source>
</evidence>
<dbReference type="Proteomes" id="UP000887565">
    <property type="component" value="Unplaced"/>
</dbReference>
<keyword evidence="1" id="KW-1185">Reference proteome</keyword>
<dbReference type="WBParaSite" id="nRc.2.0.1.t41419-RA">
    <property type="protein sequence ID" value="nRc.2.0.1.t41419-RA"/>
    <property type="gene ID" value="nRc.2.0.1.g41419"/>
</dbReference>
<name>A0A915KV23_ROMCU</name>
<evidence type="ECO:0000313" key="1">
    <source>
        <dbReference type="Proteomes" id="UP000887565"/>
    </source>
</evidence>